<evidence type="ECO:0000313" key="8">
    <source>
        <dbReference type="Proteomes" id="UP000663866"/>
    </source>
</evidence>
<dbReference type="GO" id="GO:0004867">
    <property type="term" value="F:serine-type endopeptidase inhibitor activity"/>
    <property type="evidence" value="ECO:0007669"/>
    <property type="project" value="UniProtKB-KW"/>
</dbReference>
<evidence type="ECO:0000313" key="7">
    <source>
        <dbReference type="Proteomes" id="UP000663856"/>
    </source>
</evidence>
<dbReference type="SUPFAM" id="SSF57262">
    <property type="entry name" value="Leech antihemostatic proteins"/>
    <property type="match status" value="1"/>
</dbReference>
<dbReference type="Gene3D" id="4.10.75.10">
    <property type="entry name" value="Elafin-like"/>
    <property type="match status" value="1"/>
</dbReference>
<keyword evidence="8" id="KW-1185">Reference proteome</keyword>
<name>A0A816UH27_9BILA</name>
<dbReference type="PROSITE" id="PS51390">
    <property type="entry name" value="WAP"/>
    <property type="match status" value="1"/>
</dbReference>
<organism evidence="5 7">
    <name type="scientific">Rotaria magnacalcarata</name>
    <dbReference type="NCBI Taxonomy" id="392030"/>
    <lineage>
        <taxon>Eukaryota</taxon>
        <taxon>Metazoa</taxon>
        <taxon>Spiralia</taxon>
        <taxon>Gnathifera</taxon>
        <taxon>Rotifera</taxon>
        <taxon>Eurotatoria</taxon>
        <taxon>Bdelloidea</taxon>
        <taxon>Philodinida</taxon>
        <taxon>Philodinidae</taxon>
        <taxon>Rotaria</taxon>
    </lineage>
</organism>
<dbReference type="EMBL" id="CAJOBG010001545">
    <property type="protein sequence ID" value="CAF3938480.1"/>
    <property type="molecule type" value="Genomic_DNA"/>
</dbReference>
<dbReference type="Proteomes" id="UP000663866">
    <property type="component" value="Unassembled WGS sequence"/>
</dbReference>
<dbReference type="EMBL" id="CAJNRF010009319">
    <property type="protein sequence ID" value="CAF2108790.1"/>
    <property type="molecule type" value="Genomic_DNA"/>
</dbReference>
<dbReference type="Proteomes" id="UP000663856">
    <property type="component" value="Unassembled WGS sequence"/>
</dbReference>
<accession>A0A816UH27</accession>
<comment type="caution">
    <text evidence="5">The sequence shown here is derived from an EMBL/GenBank/DDBJ whole genome shotgun (WGS) entry which is preliminary data.</text>
</comment>
<evidence type="ECO:0000256" key="1">
    <source>
        <dbReference type="ARBA" id="ARBA00022690"/>
    </source>
</evidence>
<dbReference type="Gene3D" id="2.10.22.10">
    <property type="entry name" value="Antistasin, domain 1"/>
    <property type="match status" value="1"/>
</dbReference>
<feature type="domain" description="WAP" evidence="4">
    <location>
        <begin position="106"/>
        <end position="151"/>
    </location>
</feature>
<evidence type="ECO:0000313" key="6">
    <source>
        <dbReference type="EMBL" id="CAF3938480.1"/>
    </source>
</evidence>
<dbReference type="Pfam" id="PF02822">
    <property type="entry name" value="Antistasin"/>
    <property type="match status" value="1"/>
</dbReference>
<dbReference type="InterPro" id="IPR036645">
    <property type="entry name" value="Elafin-like_sf"/>
</dbReference>
<gene>
    <name evidence="6" type="ORF">OVN521_LOCUS11546</name>
    <name evidence="5" type="ORF">WKI299_LOCUS21866</name>
</gene>
<evidence type="ECO:0000259" key="4">
    <source>
        <dbReference type="PROSITE" id="PS51390"/>
    </source>
</evidence>
<keyword evidence="1" id="KW-0646">Protease inhibitor</keyword>
<feature type="chain" id="PRO_5035610327" description="WAP domain-containing protein" evidence="3">
    <location>
        <begin position="18"/>
        <end position="154"/>
    </location>
</feature>
<dbReference type="InterPro" id="IPR008197">
    <property type="entry name" value="WAP_dom"/>
</dbReference>
<dbReference type="SUPFAM" id="SSF57256">
    <property type="entry name" value="Elafin-like"/>
    <property type="match status" value="1"/>
</dbReference>
<dbReference type="InterPro" id="IPR011061">
    <property type="entry name" value="Hirudin/antistatin"/>
</dbReference>
<evidence type="ECO:0000256" key="2">
    <source>
        <dbReference type="ARBA" id="ARBA00022900"/>
    </source>
</evidence>
<sequence length="154" mass="16903">MNLLALIIILYIATASTLLVTGSPVDTSPRMCMIYCQYGFQRDSNGHSMCVCKKSPCDKEESPLEDYFCGRSPNRRECPSTHQCTIAPNDAYAVCCPRVAEPLESNPKKSGLCPPSTGMNRICFTLCGDDNECDGELKCCGGCRRQCTKPILVE</sequence>
<dbReference type="Pfam" id="PF00095">
    <property type="entry name" value="WAP"/>
    <property type="match status" value="1"/>
</dbReference>
<proteinExistence type="predicted"/>
<keyword evidence="3" id="KW-0732">Signal</keyword>
<feature type="signal peptide" evidence="3">
    <location>
        <begin position="1"/>
        <end position="17"/>
    </location>
</feature>
<reference evidence="5" key="1">
    <citation type="submission" date="2021-02" db="EMBL/GenBank/DDBJ databases">
        <authorList>
            <person name="Nowell W R."/>
        </authorList>
    </citation>
    <scope>NUCLEOTIDE SEQUENCE</scope>
</reference>
<protein>
    <recommendedName>
        <fullName evidence="4">WAP domain-containing protein</fullName>
    </recommendedName>
</protein>
<evidence type="ECO:0000256" key="3">
    <source>
        <dbReference type="SAM" id="SignalP"/>
    </source>
</evidence>
<keyword evidence="2" id="KW-0722">Serine protease inhibitor</keyword>
<dbReference type="GO" id="GO:0005576">
    <property type="term" value="C:extracellular region"/>
    <property type="evidence" value="ECO:0007669"/>
    <property type="project" value="InterPro"/>
</dbReference>
<dbReference type="AlphaFoldDB" id="A0A816UH27"/>
<dbReference type="SMART" id="SM00217">
    <property type="entry name" value="WAP"/>
    <property type="match status" value="1"/>
</dbReference>
<dbReference type="InterPro" id="IPR004094">
    <property type="entry name" value="Antistasin-like"/>
</dbReference>
<evidence type="ECO:0000313" key="5">
    <source>
        <dbReference type="EMBL" id="CAF2108790.1"/>
    </source>
</evidence>